<evidence type="ECO:0000256" key="1">
    <source>
        <dbReference type="ARBA" id="ARBA00006479"/>
    </source>
</evidence>
<dbReference type="RefSeq" id="WP_049512574.1">
    <property type="nucleotide sequence ID" value="NZ_CP157941.1"/>
</dbReference>
<dbReference type="PANTHER" id="PTHR18964:SF170">
    <property type="entry name" value="SUGAR KINASE"/>
    <property type="match status" value="1"/>
</dbReference>
<dbReference type="Gene3D" id="3.30.420.40">
    <property type="match status" value="2"/>
</dbReference>
<name>A0AAU7PWE8_9STRE</name>
<organism evidence="2">
    <name type="scientific">Streptococcus sp. KHUD_010</name>
    <dbReference type="NCBI Taxonomy" id="3157339"/>
    <lineage>
        <taxon>Bacteria</taxon>
        <taxon>Bacillati</taxon>
        <taxon>Bacillota</taxon>
        <taxon>Bacilli</taxon>
        <taxon>Lactobacillales</taxon>
        <taxon>Streptococcaceae</taxon>
        <taxon>Streptococcus</taxon>
    </lineage>
</organism>
<evidence type="ECO:0000313" key="2">
    <source>
        <dbReference type="EMBL" id="XBS56708.1"/>
    </source>
</evidence>
<sequence>MAILAFDIGGTAVKYGVFQNGILQETSSFLTPETWAEMKAELLKVKTAFSKNIDGIAISSPGSVDSETGIIHGISAIPYIHHFPIVAELEQLFQLPVSIENDANCAGLAEVAFGVAKEVQNAAFFIVGSGVGGAVIINRQLLKGKNLFGGEFGYMLMSPTETLSPLASPVQTARHYSELAGLPTAISGKELFALADEGNEDAQEAVSSLYDALSRGIYNVLMVLDPDIVAIGGGISQRVGLRKEVAQRVVKLLEQTGAMDLKFQLEICQFQNNANLLGAVSNFLNQKGTKYESEK</sequence>
<dbReference type="CDD" id="cd24152">
    <property type="entry name" value="ASKHA_NBD_ROK-like"/>
    <property type="match status" value="1"/>
</dbReference>
<protein>
    <submittedName>
        <fullName evidence="2">ROK family protein</fullName>
    </submittedName>
</protein>
<dbReference type="EMBL" id="CP157941">
    <property type="protein sequence ID" value="XBS56708.1"/>
    <property type="molecule type" value="Genomic_DNA"/>
</dbReference>
<dbReference type="InterPro" id="IPR043129">
    <property type="entry name" value="ATPase_NBD"/>
</dbReference>
<dbReference type="InterPro" id="IPR000600">
    <property type="entry name" value="ROK"/>
</dbReference>
<gene>
    <name evidence="2" type="ORF">ABKA15_06705</name>
</gene>
<comment type="similarity">
    <text evidence="1">Belongs to the ROK (NagC/XylR) family.</text>
</comment>
<accession>A0AAU7PWE8</accession>
<dbReference type="PANTHER" id="PTHR18964">
    <property type="entry name" value="ROK (REPRESSOR, ORF, KINASE) FAMILY"/>
    <property type="match status" value="1"/>
</dbReference>
<dbReference type="SUPFAM" id="SSF53067">
    <property type="entry name" value="Actin-like ATPase domain"/>
    <property type="match status" value="1"/>
</dbReference>
<dbReference type="Pfam" id="PF00480">
    <property type="entry name" value="ROK"/>
    <property type="match status" value="1"/>
</dbReference>
<dbReference type="AlphaFoldDB" id="A0AAU7PWE8"/>
<reference evidence="2" key="1">
    <citation type="submission" date="2024-06" db="EMBL/GenBank/DDBJ databases">
        <title>Complete genome sequence of Streptococcus sp. KHUD_010.</title>
        <authorList>
            <person name="Lee J.-H."/>
            <person name="Moon J.-H."/>
        </authorList>
    </citation>
    <scope>NUCLEOTIDE SEQUENCE</scope>
    <source>
        <strain evidence="2">KHUD_010</strain>
    </source>
</reference>
<proteinExistence type="inferred from homology"/>